<evidence type="ECO:0000313" key="5">
    <source>
        <dbReference type="EMBL" id="PZW42135.1"/>
    </source>
</evidence>
<dbReference type="Pfam" id="PF08007">
    <property type="entry name" value="JmjC_2"/>
    <property type="match status" value="1"/>
</dbReference>
<evidence type="ECO:0000313" key="6">
    <source>
        <dbReference type="Proteomes" id="UP000249688"/>
    </source>
</evidence>
<feature type="domain" description="JmjC" evidence="4">
    <location>
        <begin position="121"/>
        <end position="259"/>
    </location>
</feature>
<proteinExistence type="predicted"/>
<accession>A0A2W7IAN5</accession>
<gene>
    <name evidence="5" type="ORF">C8P66_11927</name>
</gene>
<dbReference type="SUPFAM" id="SSF51197">
    <property type="entry name" value="Clavaminate synthase-like"/>
    <property type="match status" value="1"/>
</dbReference>
<dbReference type="InterPro" id="IPR039994">
    <property type="entry name" value="NO66-like"/>
</dbReference>
<dbReference type="GO" id="GO:0046872">
    <property type="term" value="F:metal ion binding"/>
    <property type="evidence" value="ECO:0007669"/>
    <property type="project" value="UniProtKB-KW"/>
</dbReference>
<comment type="cofactor">
    <cofactor evidence="1">
        <name>Fe(2+)</name>
        <dbReference type="ChEBI" id="CHEBI:29033"/>
    </cofactor>
</comment>
<dbReference type="PROSITE" id="PS51184">
    <property type="entry name" value="JMJC"/>
    <property type="match status" value="1"/>
</dbReference>
<name>A0A2W7IAN5_9PROT</name>
<organism evidence="5 6">
    <name type="scientific">Humitalea rosea</name>
    <dbReference type="NCBI Taxonomy" id="990373"/>
    <lineage>
        <taxon>Bacteria</taxon>
        <taxon>Pseudomonadati</taxon>
        <taxon>Pseudomonadota</taxon>
        <taxon>Alphaproteobacteria</taxon>
        <taxon>Acetobacterales</taxon>
        <taxon>Roseomonadaceae</taxon>
        <taxon>Humitalea</taxon>
    </lineage>
</organism>
<evidence type="ECO:0000256" key="3">
    <source>
        <dbReference type="ARBA" id="ARBA00023004"/>
    </source>
</evidence>
<dbReference type="InterPro" id="IPR003347">
    <property type="entry name" value="JmjC_dom"/>
</dbReference>
<evidence type="ECO:0000259" key="4">
    <source>
        <dbReference type="PROSITE" id="PS51184"/>
    </source>
</evidence>
<keyword evidence="3" id="KW-0408">Iron</keyword>
<evidence type="ECO:0000256" key="1">
    <source>
        <dbReference type="ARBA" id="ARBA00001954"/>
    </source>
</evidence>
<evidence type="ECO:0000256" key="2">
    <source>
        <dbReference type="ARBA" id="ARBA00022723"/>
    </source>
</evidence>
<dbReference type="EMBL" id="QKYU01000019">
    <property type="protein sequence ID" value="PZW42135.1"/>
    <property type="molecule type" value="Genomic_DNA"/>
</dbReference>
<dbReference type="Proteomes" id="UP000249688">
    <property type="component" value="Unassembled WGS sequence"/>
</dbReference>
<keyword evidence="2" id="KW-0479">Metal-binding</keyword>
<keyword evidence="6" id="KW-1185">Reference proteome</keyword>
<dbReference type="PANTHER" id="PTHR13096:SF8">
    <property type="entry name" value="RIBOSOMAL OXYGENASE 1"/>
    <property type="match status" value="1"/>
</dbReference>
<dbReference type="GO" id="GO:0051864">
    <property type="term" value="F:histone H3K36 demethylase activity"/>
    <property type="evidence" value="ECO:0007669"/>
    <property type="project" value="TreeGrafter"/>
</dbReference>
<dbReference type="GO" id="GO:0032453">
    <property type="term" value="F:histone H3K4 demethylase activity"/>
    <property type="evidence" value="ECO:0007669"/>
    <property type="project" value="TreeGrafter"/>
</dbReference>
<sequence length="399" mass="43486">MGNADGQRPKRMSGTLAAEAAELAFPGLSEEEILDLREARRWRFFAAHGDPARFAGLLSIPDLDAFLRTEAARAPRIAMADNGRKGSAGVPEEDWAFEDGRVDLVRFFALFDAGATLVVSQFHELNEPLARFCRGLERLFLHGAQANIYLTPPGAQGFRPHFDTHDVLVLQVAGHKDWRVWDGQPVPDPTRRTPWRNQAVPEGEPLPIPLHPGDVLYIPRGIMHDAATQPGGEPSLHITIGLLEPCWAEGIRRILDIAEEQDPAFRAAIPTWRIGEQGFAAGVAGLVQKLASPELMEALSVALLDRLAAERLQMPHRGLLAPPPLREQRMRLSDAMHTTVVPLPDGGASLRYGGGALPLTAEQLGWLQGLEATASSVDLPGDAWPFLCQLHALGLLEPG</sequence>
<dbReference type="Gene3D" id="2.60.120.650">
    <property type="entry name" value="Cupin"/>
    <property type="match status" value="1"/>
</dbReference>
<dbReference type="AlphaFoldDB" id="A0A2W7IAN5"/>
<protein>
    <submittedName>
        <fullName evidence="5">Cupin superfamily protein</fullName>
    </submittedName>
</protein>
<comment type="caution">
    <text evidence="5">The sequence shown here is derived from an EMBL/GenBank/DDBJ whole genome shotgun (WGS) entry which is preliminary data.</text>
</comment>
<dbReference type="PANTHER" id="PTHR13096">
    <property type="entry name" value="MINA53 MYC INDUCED NUCLEAR ANTIGEN"/>
    <property type="match status" value="1"/>
</dbReference>
<reference evidence="5 6" key="1">
    <citation type="submission" date="2018-06" db="EMBL/GenBank/DDBJ databases">
        <title>Genomic Encyclopedia of Archaeal and Bacterial Type Strains, Phase II (KMG-II): from individual species to whole genera.</title>
        <authorList>
            <person name="Goeker M."/>
        </authorList>
    </citation>
    <scope>NUCLEOTIDE SEQUENCE [LARGE SCALE GENOMIC DNA]</scope>
    <source>
        <strain evidence="5 6">DSM 24525</strain>
    </source>
</reference>